<dbReference type="EMBL" id="JAUZVT010000001">
    <property type="protein sequence ID" value="MDT3329695.1"/>
    <property type="molecule type" value="Genomic_DNA"/>
</dbReference>
<organism evidence="2 3">
    <name type="scientific">Microbacterium aquilitoris</name>
    <dbReference type="NCBI Taxonomy" id="3067307"/>
    <lineage>
        <taxon>Bacteria</taxon>
        <taxon>Bacillati</taxon>
        <taxon>Actinomycetota</taxon>
        <taxon>Actinomycetes</taxon>
        <taxon>Micrococcales</taxon>
        <taxon>Microbacteriaceae</taxon>
        <taxon>Microbacterium</taxon>
    </lineage>
</organism>
<keyword evidence="3" id="KW-1185">Reference proteome</keyword>
<sequence>MGGFTWMIGMAAMLVVILIAAMILAFVLAAGERRREQKDPTSLVRVTQIVAVVWAGVSAVGALVTLLFILLSPTVSITMPIQSFWPELPSQVRAEPTEATRVSGGFDSVTLDVAGLNPAARITWAISQVAAWLVPASIAALVAVACSHLLSGRGFAPVVARMASVSAVCVTAGGTLAQVFGDIAGSVASSQVFEVTGRSWKDIPGIEDPFAAWVPQANLLITFPFWPIAAGLGLAALAAFFRYGSRLQRDVTGLV</sequence>
<keyword evidence="1" id="KW-1133">Transmembrane helix</keyword>
<dbReference type="Proteomes" id="UP001262835">
    <property type="component" value="Unassembled WGS sequence"/>
</dbReference>
<keyword evidence="1" id="KW-0472">Membrane</keyword>
<feature type="transmembrane region" description="Helical" evidence="1">
    <location>
        <begin position="219"/>
        <end position="241"/>
    </location>
</feature>
<comment type="caution">
    <text evidence="2">The sequence shown here is derived from an EMBL/GenBank/DDBJ whole genome shotgun (WGS) entry which is preliminary data.</text>
</comment>
<feature type="transmembrane region" description="Helical" evidence="1">
    <location>
        <begin position="49"/>
        <end position="71"/>
    </location>
</feature>
<proteinExistence type="predicted"/>
<evidence type="ECO:0000313" key="3">
    <source>
        <dbReference type="Proteomes" id="UP001262835"/>
    </source>
</evidence>
<feature type="transmembrane region" description="Helical" evidence="1">
    <location>
        <begin position="122"/>
        <end position="146"/>
    </location>
</feature>
<accession>A0ABU3GG64</accession>
<dbReference type="RefSeq" id="WP_018185731.1">
    <property type="nucleotide sequence ID" value="NZ_JAUZVT010000001.1"/>
</dbReference>
<gene>
    <name evidence="2" type="ORF">Q9S78_03335</name>
</gene>
<name>A0ABU3GG64_9MICO</name>
<evidence type="ECO:0000256" key="1">
    <source>
        <dbReference type="SAM" id="Phobius"/>
    </source>
</evidence>
<reference evidence="2 3" key="1">
    <citation type="submission" date="2023-08" db="EMBL/GenBank/DDBJ databases">
        <title>Microbacterium aquilitoris sp. nov. and Microbacterium gwkjibeachense sp. nov., isolated from beach.</title>
        <authorList>
            <person name="Lee S.D."/>
            <person name="Yang H."/>
            <person name="Kim I."/>
        </authorList>
    </citation>
    <scope>NUCLEOTIDE SEQUENCE [LARGE SCALE GENOMIC DNA]</scope>
    <source>
        <strain evidence="2 3">KSW-18</strain>
    </source>
</reference>
<protein>
    <submittedName>
        <fullName evidence="2">Uncharacterized protein</fullName>
    </submittedName>
</protein>
<feature type="transmembrane region" description="Helical" evidence="1">
    <location>
        <begin position="158"/>
        <end position="180"/>
    </location>
</feature>
<evidence type="ECO:0000313" key="2">
    <source>
        <dbReference type="EMBL" id="MDT3329695.1"/>
    </source>
</evidence>
<feature type="transmembrane region" description="Helical" evidence="1">
    <location>
        <begin position="6"/>
        <end position="28"/>
    </location>
</feature>
<keyword evidence="1" id="KW-0812">Transmembrane</keyword>